<accession>A0A1L7DS57</accession>
<dbReference type="EMBL" id="KY117485">
    <property type="protein sequence ID" value="APU03154.1"/>
    <property type="molecule type" value="Genomic_DNA"/>
</dbReference>
<dbReference type="Proteomes" id="UP000221958">
    <property type="component" value="Segment"/>
</dbReference>
<keyword evidence="2" id="KW-1185">Reference proteome</keyword>
<name>A0A1L7DS57_9CAUD</name>
<reference evidence="2" key="1">
    <citation type="submission" date="2016-11" db="EMBL/GenBank/DDBJ databases">
        <authorList>
            <person name="Xavier A.S."/>
            <person name="Silva F.P."/>
            <person name="Vidigal P.M.P."/>
            <person name="Lima T.T.M."/>
            <person name="Souza F.O."/>
            <person name="Alfenas-Zerbini P."/>
        </authorList>
    </citation>
    <scope>NUCLEOTIDE SEQUENCE [LARGE SCALE GENOMIC DNA]</scope>
</reference>
<proteinExistence type="predicted"/>
<organism evidence="1 2">
    <name type="scientific">Ralstonia phage phiAp1</name>
    <dbReference type="NCBI Taxonomy" id="2783867"/>
    <lineage>
        <taxon>Viruses</taxon>
        <taxon>Duplodnaviria</taxon>
        <taxon>Heunggongvirae</taxon>
        <taxon>Uroviricota</taxon>
        <taxon>Caudoviricetes</taxon>
        <taxon>Autographivirales</taxon>
        <taxon>Autoscriptoviridae</taxon>
        <taxon>Ayakvirus</taxon>
        <taxon>Ayakvirus Ap1</taxon>
    </lineage>
</organism>
<evidence type="ECO:0000313" key="1">
    <source>
        <dbReference type="EMBL" id="APU03154.1"/>
    </source>
</evidence>
<protein>
    <submittedName>
        <fullName evidence="1">Uncharacterized protein</fullName>
    </submittedName>
</protein>
<evidence type="ECO:0000313" key="2">
    <source>
        <dbReference type="Proteomes" id="UP000221958"/>
    </source>
</evidence>
<sequence length="64" mass="7043">MHSERCALIVVGRAGRIACSGHAVAERAVILRQIVAEEFSPETLELRNFCAQSYFLTPAPKEKA</sequence>
<gene>
    <name evidence="1" type="ORF">phiAp1_13</name>
</gene>